<dbReference type="OrthoDB" id="343744at2"/>
<dbReference type="PANTHER" id="PTHR30287">
    <property type="entry name" value="MEMBRANE COMPONENT OF PREDICTED ABC SUPERFAMILY METABOLITE UPTAKE TRANSPORTER"/>
    <property type="match status" value="1"/>
</dbReference>
<evidence type="ECO:0000256" key="2">
    <source>
        <dbReference type="ARBA" id="ARBA00022475"/>
    </source>
</evidence>
<feature type="transmembrane region" description="Helical" evidence="6">
    <location>
        <begin position="750"/>
        <end position="780"/>
    </location>
</feature>
<dbReference type="RefSeq" id="WP_087505848.1">
    <property type="nucleotide sequence ID" value="NZ_BMDX01000010.1"/>
</dbReference>
<feature type="transmembrane region" description="Helical" evidence="6">
    <location>
        <begin position="302"/>
        <end position="324"/>
    </location>
</feature>
<dbReference type="PANTHER" id="PTHR30287:SF2">
    <property type="entry name" value="BLL1001 PROTEIN"/>
    <property type="match status" value="1"/>
</dbReference>
<gene>
    <name evidence="8" type="ORF">GCM10011369_21780</name>
</gene>
<feature type="transmembrane region" description="Helical" evidence="6">
    <location>
        <begin position="429"/>
        <end position="453"/>
    </location>
</feature>
<protein>
    <submittedName>
        <fullName evidence="8">ABC transporter permease</fullName>
    </submittedName>
</protein>
<dbReference type="GO" id="GO:0005886">
    <property type="term" value="C:plasma membrane"/>
    <property type="evidence" value="ECO:0007669"/>
    <property type="project" value="UniProtKB-SubCell"/>
</dbReference>
<evidence type="ECO:0000259" key="7">
    <source>
        <dbReference type="Pfam" id="PF02687"/>
    </source>
</evidence>
<dbReference type="InterPro" id="IPR003838">
    <property type="entry name" value="ABC3_permease_C"/>
</dbReference>
<accession>A0A8J2XP99</accession>
<keyword evidence="5 6" id="KW-0472">Membrane</keyword>
<feature type="transmembrane region" description="Helical" evidence="6">
    <location>
        <begin position="29"/>
        <end position="49"/>
    </location>
</feature>
<evidence type="ECO:0000313" key="8">
    <source>
        <dbReference type="EMBL" id="GGA79469.1"/>
    </source>
</evidence>
<dbReference type="Pfam" id="PF02687">
    <property type="entry name" value="FtsX"/>
    <property type="match status" value="2"/>
</dbReference>
<evidence type="ECO:0000256" key="3">
    <source>
        <dbReference type="ARBA" id="ARBA00022692"/>
    </source>
</evidence>
<organism evidence="8 9">
    <name type="scientific">Neiella marina</name>
    <dbReference type="NCBI Taxonomy" id="508461"/>
    <lineage>
        <taxon>Bacteria</taxon>
        <taxon>Pseudomonadati</taxon>
        <taxon>Pseudomonadota</taxon>
        <taxon>Gammaproteobacteria</taxon>
        <taxon>Alteromonadales</taxon>
        <taxon>Echinimonadaceae</taxon>
        <taxon>Neiella</taxon>
    </lineage>
</organism>
<evidence type="ECO:0000256" key="5">
    <source>
        <dbReference type="ARBA" id="ARBA00023136"/>
    </source>
</evidence>
<feature type="transmembrane region" description="Helical" evidence="6">
    <location>
        <begin position="708"/>
        <end position="729"/>
    </location>
</feature>
<evidence type="ECO:0000256" key="6">
    <source>
        <dbReference type="SAM" id="Phobius"/>
    </source>
</evidence>
<evidence type="ECO:0000256" key="4">
    <source>
        <dbReference type="ARBA" id="ARBA00022989"/>
    </source>
</evidence>
<keyword evidence="9" id="KW-1185">Reference proteome</keyword>
<comment type="subcellular location">
    <subcellularLocation>
        <location evidence="1">Cell membrane</location>
        <topology evidence="1">Multi-pass membrane protein</topology>
    </subcellularLocation>
</comment>
<feature type="transmembrane region" description="Helical" evidence="6">
    <location>
        <begin position="406"/>
        <end position="423"/>
    </location>
</feature>
<dbReference type="AlphaFoldDB" id="A0A8J2XP99"/>
<feature type="transmembrane region" description="Helical" evidence="6">
    <location>
        <begin position="360"/>
        <end position="382"/>
    </location>
</feature>
<dbReference type="Proteomes" id="UP000619743">
    <property type="component" value="Unassembled WGS sequence"/>
</dbReference>
<keyword evidence="3 6" id="KW-0812">Transmembrane</keyword>
<name>A0A8J2XP99_9GAMM</name>
<feature type="domain" description="ABC3 transporter permease C-terminal" evidence="7">
    <location>
        <begin position="711"/>
        <end position="826"/>
    </location>
</feature>
<keyword evidence="4 6" id="KW-1133">Transmembrane helix</keyword>
<dbReference type="InterPro" id="IPR038766">
    <property type="entry name" value="Membrane_comp_ABC_pdt"/>
</dbReference>
<evidence type="ECO:0000256" key="1">
    <source>
        <dbReference type="ARBA" id="ARBA00004651"/>
    </source>
</evidence>
<sequence length="837" mass="92490">MTGWPNSIASRLVVSHALAGHYRRHPLQALFLFTGIVIATVLLVATQLINAQAQASYSKGTQLFEQNPIGYLIGAQGQRQFPMASYVALRRQGFDQLMPVLHHNFQTAQHGVIAVMAIDWLSLQAAPLPSSQLEQQTLSQLTLEDFLLPPYRLMMSSTRMKQLAVAADQSIELANPSETLPALIAAPDNSGIGHQALMDLQALQDISNRQGMLSSVWVFAMSDQRLQALQQQLPPDLVFRPATEPLSQAALAESLHLNLAAMGLLSFVVGVFLAFNAIQFSYTDRQPLLRRLRLSGASQRQLYQALSIELIVFVILGSAVGYWLGAWLATLLLPGLGQTLAQLYGIYISYPNKVIADLPLLPLLMTIIAALLAAIVPMRQVVRQPLLNRYRQQTAQHQASIRDRQLLVIATTCLLLALAISYWASNLWHGLACLALVLLGGALALPAALRMCLQLAQRLVPSNKPLLQWLIADSRWLLGPAAISLMAMTLALVANSGLNTMIGSFRAATLDWLEQRLAAPVYLNLADGQRQLGDWLSQHAPTIEIAERHTIQHSQQRHIEIASLPPMAPFRNSIHLIDQVTNAQQLFAQGQGIYISERHHRLDGADIGQTVWLCDSAPEVTVLGIYHDYGNPRSQWLLDESLLRQCWPQHIGQSTALLTSDGNDFDWPKLITAMSDSGLIKPEQIIDQQQIKKIAMAVFDQTFTVTEALNGLTLLVAGIGIFCATSAIHHHRVRQQAQLAAMGVSQRQRLIMILSQWSLLALLSMSIVWPFGTLLAWVLASLVTPLAFGWSFSTELVWQHYPILALLALVCVVIATLWPSWRLHRVSIASLLKEVDE</sequence>
<evidence type="ECO:0000313" key="9">
    <source>
        <dbReference type="Proteomes" id="UP000619743"/>
    </source>
</evidence>
<comment type="caution">
    <text evidence="8">The sequence shown here is derived from an EMBL/GenBank/DDBJ whole genome shotgun (WGS) entry which is preliminary data.</text>
</comment>
<feature type="domain" description="ABC3 transporter permease C-terminal" evidence="7">
    <location>
        <begin position="262"/>
        <end position="383"/>
    </location>
</feature>
<reference evidence="9" key="1">
    <citation type="journal article" date="2019" name="Int. J. Syst. Evol. Microbiol.">
        <title>The Global Catalogue of Microorganisms (GCM) 10K type strain sequencing project: providing services to taxonomists for standard genome sequencing and annotation.</title>
        <authorList>
            <consortium name="The Broad Institute Genomics Platform"/>
            <consortium name="The Broad Institute Genome Sequencing Center for Infectious Disease"/>
            <person name="Wu L."/>
            <person name="Ma J."/>
        </authorList>
    </citation>
    <scope>NUCLEOTIDE SEQUENCE [LARGE SCALE GENOMIC DNA]</scope>
    <source>
        <strain evidence="9">CGMCC 1.10130</strain>
    </source>
</reference>
<feature type="transmembrane region" description="Helical" evidence="6">
    <location>
        <begin position="474"/>
        <end position="494"/>
    </location>
</feature>
<dbReference type="EMBL" id="BMDX01000010">
    <property type="protein sequence ID" value="GGA79469.1"/>
    <property type="molecule type" value="Genomic_DNA"/>
</dbReference>
<proteinExistence type="predicted"/>
<feature type="transmembrane region" description="Helical" evidence="6">
    <location>
        <begin position="259"/>
        <end position="282"/>
    </location>
</feature>
<keyword evidence="2" id="KW-1003">Cell membrane</keyword>
<feature type="transmembrane region" description="Helical" evidence="6">
    <location>
        <begin position="800"/>
        <end position="818"/>
    </location>
</feature>